<comment type="pathway">
    <text evidence="1">Cofactor biosynthesis; ubiquinone biosynthesis.</text>
</comment>
<evidence type="ECO:0000313" key="3">
    <source>
        <dbReference type="Proteomes" id="UP000280792"/>
    </source>
</evidence>
<dbReference type="AlphaFoldDB" id="A0A3P3VKX8"/>
<dbReference type="GO" id="GO:0006744">
    <property type="term" value="P:ubiquinone biosynthetic process"/>
    <property type="evidence" value="ECO:0007669"/>
    <property type="project" value="UniProtKB-UniRule"/>
</dbReference>
<dbReference type="InterPro" id="IPR043693">
    <property type="entry name" value="UbiV"/>
</dbReference>
<dbReference type="Proteomes" id="UP000280792">
    <property type="component" value="Unassembled WGS sequence"/>
</dbReference>
<comment type="function">
    <text evidence="1">Required for O(2)-independent ubiquinone (coenzyme Q) biosynthesis. Together with UbiU, is essential for the C6-hydroxylation reaction in the oxygen-independent ubiquinone biosynthesis pathway.</text>
</comment>
<dbReference type="UniPathway" id="UPA00232"/>
<comment type="similarity">
    <text evidence="1">Belongs to the peptidase U32 family. UbiV subfamily.</text>
</comment>
<organism evidence="2 3">
    <name type="scientific">Aestuariirhabdus litorea</name>
    <dbReference type="NCBI Taxonomy" id="2528527"/>
    <lineage>
        <taxon>Bacteria</taxon>
        <taxon>Pseudomonadati</taxon>
        <taxon>Pseudomonadota</taxon>
        <taxon>Gammaproteobacteria</taxon>
        <taxon>Oceanospirillales</taxon>
        <taxon>Aestuariirhabdaceae</taxon>
        <taxon>Aestuariirhabdus</taxon>
    </lineage>
</organism>
<dbReference type="EMBL" id="QWEZ01000002">
    <property type="protein sequence ID" value="RRJ83401.1"/>
    <property type="molecule type" value="Genomic_DNA"/>
</dbReference>
<keyword evidence="1" id="KW-0479">Metal-binding</keyword>
<keyword evidence="1" id="KW-0004">4Fe-4S</keyword>
<comment type="caution">
    <text evidence="2">The sequence shown here is derived from an EMBL/GenBank/DDBJ whole genome shotgun (WGS) entry which is preliminary data.</text>
</comment>
<sequence>MQLSIGSILYFWPRQKVQDFYQQMSESPADIIYLGETVCSKRRELKTDDWIELARQLAAAGKQVVLSTLALLEAESEIKTLRKICDNDGLLVEANDMAGVQLLSGKGLPFVAGSSINIYNAATLKLLHQQGLKRWVMPVELSANTLAQILEGARQQGFADAIETEVFAYGHLPLAFSARCFTARSRNLPKDDCRFVCLDYPEGLAMRSQEEQSVFTINGIQTLSGDVYNLLGEVERMREIGVDVVRVSPRSGDMTPLLQQYRDAIDGRPQAIPAVADDECNGYWFGQPGMLTRPPEALA</sequence>
<evidence type="ECO:0000256" key="1">
    <source>
        <dbReference type="HAMAP-Rule" id="MF_02233"/>
    </source>
</evidence>
<dbReference type="NCBIfam" id="NF011991">
    <property type="entry name" value="PRK15447.1"/>
    <property type="match status" value="1"/>
</dbReference>
<feature type="binding site" evidence="1">
    <location>
        <position position="39"/>
    </location>
    <ligand>
        <name>[4Fe-4S] cluster</name>
        <dbReference type="ChEBI" id="CHEBI:49883"/>
    </ligand>
</feature>
<keyword evidence="1" id="KW-0408">Iron</keyword>
<dbReference type="Pfam" id="PF01136">
    <property type="entry name" value="Peptidase_U32"/>
    <property type="match status" value="1"/>
</dbReference>
<reference evidence="2 3" key="1">
    <citation type="submission" date="2018-08" db="EMBL/GenBank/DDBJ databases">
        <authorList>
            <person name="Khan S.A."/>
        </authorList>
    </citation>
    <scope>NUCLEOTIDE SEQUENCE [LARGE SCALE GENOMIC DNA]</scope>
    <source>
        <strain evidence="2 3">GTF-13</strain>
    </source>
</reference>
<accession>A0A3P3VKX8</accession>
<comment type="subunit">
    <text evidence="1">Forms a heterodimer with UbiU.</text>
</comment>
<evidence type="ECO:0000313" key="2">
    <source>
        <dbReference type="EMBL" id="RRJ83401.1"/>
    </source>
</evidence>
<dbReference type="PANTHER" id="PTHR30217">
    <property type="entry name" value="PEPTIDASE U32 FAMILY"/>
    <property type="match status" value="1"/>
</dbReference>
<dbReference type="HAMAP" id="MF_02233">
    <property type="entry name" value="UbiV"/>
    <property type="match status" value="1"/>
</dbReference>
<feature type="binding site" evidence="1">
    <location>
        <position position="197"/>
    </location>
    <ligand>
        <name>[4Fe-4S] cluster</name>
        <dbReference type="ChEBI" id="CHEBI:49883"/>
    </ligand>
</feature>
<feature type="binding site" evidence="1">
    <location>
        <position position="180"/>
    </location>
    <ligand>
        <name>[4Fe-4S] cluster</name>
        <dbReference type="ChEBI" id="CHEBI:49883"/>
    </ligand>
</feature>
<dbReference type="GO" id="GO:0046872">
    <property type="term" value="F:metal ion binding"/>
    <property type="evidence" value="ECO:0007669"/>
    <property type="project" value="UniProtKB-KW"/>
</dbReference>
<dbReference type="InterPro" id="IPR051454">
    <property type="entry name" value="RNA/ubiquinone_mod_enzymes"/>
</dbReference>
<keyword evidence="3" id="KW-1185">Reference proteome</keyword>
<dbReference type="RefSeq" id="WP_125018066.1">
    <property type="nucleotide sequence ID" value="NZ_QWEZ01000002.1"/>
</dbReference>
<keyword evidence="1" id="KW-0831">Ubiquinone biosynthesis</keyword>
<dbReference type="PANTHER" id="PTHR30217:SF11">
    <property type="entry name" value="UBIQUINONE BIOSYNTHESIS PROTEIN UBIV"/>
    <property type="match status" value="1"/>
</dbReference>
<name>A0A3P3VKX8_9GAMM</name>
<keyword evidence="1" id="KW-0411">Iron-sulfur</keyword>
<comment type="cofactor">
    <cofactor evidence="1">
        <name>[4Fe-4S] cluster</name>
        <dbReference type="ChEBI" id="CHEBI:49883"/>
    </cofactor>
</comment>
<protein>
    <recommendedName>
        <fullName evidence="1">Ubiquinone biosynthesis protein UbiV</fullName>
    </recommendedName>
</protein>
<proteinExistence type="inferred from homology"/>
<dbReference type="GO" id="GO:0051539">
    <property type="term" value="F:4 iron, 4 sulfur cluster binding"/>
    <property type="evidence" value="ECO:0007669"/>
    <property type="project" value="UniProtKB-UniRule"/>
</dbReference>
<reference evidence="2 3" key="2">
    <citation type="submission" date="2018-12" db="EMBL/GenBank/DDBJ databases">
        <title>Simiduia agarivorans gen. nov., sp. nov., a marine, agarolytic bacterium isolated from shallow coastal water from Keelung, Taiwan.</title>
        <authorList>
            <person name="Shieh W.Y."/>
        </authorList>
    </citation>
    <scope>NUCLEOTIDE SEQUENCE [LARGE SCALE GENOMIC DNA]</scope>
    <source>
        <strain evidence="2 3">GTF-13</strain>
    </source>
</reference>
<feature type="binding site" evidence="1">
    <location>
        <position position="193"/>
    </location>
    <ligand>
        <name>[4Fe-4S] cluster</name>
        <dbReference type="ChEBI" id="CHEBI:49883"/>
    </ligand>
</feature>
<gene>
    <name evidence="1" type="primary">ubiV</name>
    <name evidence="2" type="ORF">D0544_16430</name>
</gene>
<dbReference type="InterPro" id="IPR001539">
    <property type="entry name" value="Peptidase_U32"/>
</dbReference>